<dbReference type="PANTHER" id="PTHR43451:SF1">
    <property type="entry name" value="ACETYLTRANSFERASE"/>
    <property type="match status" value="1"/>
</dbReference>
<dbReference type="EMBL" id="CP006986">
    <property type="protein sequence ID" value="AIC27539.1"/>
    <property type="molecule type" value="Genomic_DNA"/>
</dbReference>
<reference evidence="2 3" key="1">
    <citation type="submission" date="2013-12" db="EMBL/GenBank/DDBJ databases">
        <title>Complete genome sequence of Rhizobium etli bv. mimosae IE4771.</title>
        <authorList>
            <person name="Bustos P."/>
            <person name="Santamaria R.I."/>
            <person name="Lozano L."/>
            <person name="Ormeno-Orrillo E."/>
            <person name="Rogel M.A."/>
            <person name="Romero D."/>
            <person name="Cevallos M.A."/>
            <person name="Martinez-Romero E."/>
            <person name="Gonzalez V."/>
        </authorList>
    </citation>
    <scope>NUCLEOTIDE SEQUENCE [LARGE SCALE GENOMIC DNA]</scope>
    <source>
        <strain evidence="2 3">IE4771</strain>
    </source>
</reference>
<dbReference type="CDD" id="cd04301">
    <property type="entry name" value="NAT_SF"/>
    <property type="match status" value="1"/>
</dbReference>
<dbReference type="Gene3D" id="3.40.630.30">
    <property type="match status" value="1"/>
</dbReference>
<dbReference type="InterPro" id="IPR016181">
    <property type="entry name" value="Acyl_CoA_acyltransferase"/>
</dbReference>
<protein>
    <submittedName>
        <fullName evidence="2">GCN5-related N-acetyltransferase protein</fullName>
    </submittedName>
</protein>
<dbReference type="Proteomes" id="UP000027180">
    <property type="component" value="Chromosome"/>
</dbReference>
<evidence type="ECO:0000313" key="3">
    <source>
        <dbReference type="Proteomes" id="UP000027180"/>
    </source>
</evidence>
<dbReference type="InterPro" id="IPR052564">
    <property type="entry name" value="N-acetyltrans/Recomb-assoc"/>
</dbReference>
<sequence>MDDRILIRPYAPSDADATIEIFLRAIREVSSKDYLPAQIEAWAKVEDRSLWAQRRISRPGWIAEIDGAPVGFSDLTDDGCLDMMFVHPEFQGLGIASRLLSRVEEEALNLGFTRIYTEASRTARPFFERRGFRVITGQSVEKCGQSLENFLMEKLYAV</sequence>
<dbReference type="AlphaFoldDB" id="A0A060I1E6"/>
<dbReference type="PROSITE" id="PS51186">
    <property type="entry name" value="GNAT"/>
    <property type="match status" value="1"/>
</dbReference>
<dbReference type="HOGENOM" id="CLU_087351_0_1_5"/>
<dbReference type="Pfam" id="PF13673">
    <property type="entry name" value="Acetyltransf_10"/>
    <property type="match status" value="1"/>
</dbReference>
<organism evidence="2 3">
    <name type="scientific">Rhizobium etli bv. mimosae str. IE4771</name>
    <dbReference type="NCBI Taxonomy" id="1432050"/>
    <lineage>
        <taxon>Bacteria</taxon>
        <taxon>Pseudomonadati</taxon>
        <taxon>Pseudomonadota</taxon>
        <taxon>Alphaproteobacteria</taxon>
        <taxon>Hyphomicrobiales</taxon>
        <taxon>Rhizobiaceae</taxon>
        <taxon>Rhizobium/Agrobacterium group</taxon>
        <taxon>Rhizobium</taxon>
    </lineage>
</organism>
<evidence type="ECO:0000259" key="1">
    <source>
        <dbReference type="PROSITE" id="PS51186"/>
    </source>
</evidence>
<feature type="domain" description="N-acetyltransferase" evidence="1">
    <location>
        <begin position="5"/>
        <end position="157"/>
    </location>
</feature>
<dbReference type="PANTHER" id="PTHR43451">
    <property type="entry name" value="ACETYLTRANSFERASE (GNAT) FAMILY PROTEIN"/>
    <property type="match status" value="1"/>
</dbReference>
<dbReference type="KEGG" id="rei:IE4771_CH02434"/>
<name>A0A060I1E6_RHIET</name>
<evidence type="ECO:0000313" key="2">
    <source>
        <dbReference type="EMBL" id="AIC27539.1"/>
    </source>
</evidence>
<dbReference type="InterPro" id="IPR000182">
    <property type="entry name" value="GNAT_dom"/>
</dbReference>
<proteinExistence type="predicted"/>
<accession>A0A060I1E6</accession>
<dbReference type="SUPFAM" id="SSF55729">
    <property type="entry name" value="Acyl-CoA N-acyltransferases (Nat)"/>
    <property type="match status" value="1"/>
</dbReference>
<dbReference type="OrthoDB" id="9789081at2"/>
<dbReference type="RefSeq" id="WP_038689225.1">
    <property type="nucleotide sequence ID" value="NZ_CP006986.1"/>
</dbReference>
<gene>
    <name evidence="2" type="ORF">IE4771_CH02434</name>
</gene>
<dbReference type="GO" id="GO:0016747">
    <property type="term" value="F:acyltransferase activity, transferring groups other than amino-acyl groups"/>
    <property type="evidence" value="ECO:0007669"/>
    <property type="project" value="InterPro"/>
</dbReference>